<dbReference type="GO" id="GO:0009279">
    <property type="term" value="C:cell outer membrane"/>
    <property type="evidence" value="ECO:0007669"/>
    <property type="project" value="UniProtKB-SubCell"/>
</dbReference>
<dbReference type="OMA" id="WEPTDWF"/>
<reference evidence="11 14" key="4">
    <citation type="submission" date="2017-05" db="EMBL/GenBank/DDBJ databases">
        <title>Draft genome sequence of MDR A. baumannii AB360.</title>
        <authorList>
            <person name="Wareham D.W."/>
            <person name="Bean D.C."/>
        </authorList>
    </citation>
    <scope>NUCLEOTIDE SEQUENCE [LARGE SCALE GENOMIC DNA]</scope>
    <source>
        <strain evidence="11 14">AB360</strain>
    </source>
</reference>
<dbReference type="AlphaFoldDB" id="A0A090BC97"/>
<reference evidence="10 13" key="3">
    <citation type="submission" date="2016-05" db="EMBL/GenBank/DDBJ databases">
        <title>The evolution of Acinetobacter baumannii in vivo.</title>
        <authorList>
            <person name="Hua X."/>
            <person name="Yu Y."/>
        </authorList>
    </citation>
    <scope>NUCLEOTIDE SEQUENCE [LARGE SCALE GENOMIC DNA]</scope>
    <source>
        <strain evidence="10 13">XH647</strain>
    </source>
</reference>
<dbReference type="InterPro" id="IPR005017">
    <property type="entry name" value="OMPP1/FadL/TodX"/>
</dbReference>
<evidence type="ECO:0000313" key="10">
    <source>
        <dbReference type="EMBL" id="OIG74629.1"/>
    </source>
</evidence>
<accession>A0A090BC97</accession>
<dbReference type="SUPFAM" id="SSF56935">
    <property type="entry name" value="Porins"/>
    <property type="match status" value="1"/>
</dbReference>
<evidence type="ECO:0000256" key="6">
    <source>
        <dbReference type="ARBA" id="ARBA00023136"/>
    </source>
</evidence>
<dbReference type="PANTHER" id="PTHR35093:SF8">
    <property type="entry name" value="OUTER MEMBRANE PROTEIN NMB0088-RELATED"/>
    <property type="match status" value="1"/>
</dbReference>
<evidence type="ECO:0000313" key="11">
    <source>
        <dbReference type="EMBL" id="OWK65183.1"/>
    </source>
</evidence>
<keyword evidence="3" id="KW-1134">Transmembrane beta strand</keyword>
<dbReference type="Gene3D" id="2.40.160.60">
    <property type="entry name" value="Outer membrane protein transport protein (OMPP1/FadL/TodX)"/>
    <property type="match status" value="1"/>
</dbReference>
<dbReference type="Proteomes" id="UP000197394">
    <property type="component" value="Unassembled WGS sequence"/>
</dbReference>
<keyword evidence="7" id="KW-0998">Cell outer membrane</keyword>
<dbReference type="Proteomes" id="UP000032746">
    <property type="component" value="Chromosome"/>
</dbReference>
<evidence type="ECO:0000256" key="7">
    <source>
        <dbReference type="ARBA" id="ARBA00023237"/>
    </source>
</evidence>
<evidence type="ECO:0000256" key="3">
    <source>
        <dbReference type="ARBA" id="ARBA00022452"/>
    </source>
</evidence>
<sequence>MQVKYPKLCPLTAAIVISGFSSFANAQLGQNLAVDIRSLSMGNAVTADPPGISAVHFNPAALAKIDGLQTDVQGILANFDIQREFSAPPGYNVFGYSDDPIVCNDGPEVSANICTDFKDSVHGDVEYASLYVPILKKMVDLGAGYPLVAPTAGIAYKPPGSKVTYATAVYAPLVAGFGAENGNPGNYMGQQVAVERITYLSPSFGYQVNDHLSIGASVGMSYNALALKTDLRFPNEMIGVLRMVDEVVCKPFKNNSDMITDLLLFGICNTQEGMNPFGKMGALQVSLEQSLSPSYNLGLLWEPTDNFGFGMVYQSSAKMRLKGKYMIDNAKAPQQLVSGLNSSATGQILARILGLPGYVPDIESGLVAMDLEYPAHFQAGIKYKILPDLQLNLDVGWTDYSAWDKFKFEFDRQISLLKVAKLLSNNVTDNSLALPLKFTSPWSWGIGLEYSATDRLKLRAGYEPRASAIPDDKRNTMVPINNAQLFGLGVGYRFDADTDLDLSVGFLRSRDNIPACTSTLSNKCGVDNILLNPYAGLDVKTNTKVTVLGLSYRTKW</sequence>
<keyword evidence="5 8" id="KW-0732">Signal</keyword>
<feature type="signal peptide" evidence="8">
    <location>
        <begin position="1"/>
        <end position="26"/>
    </location>
</feature>
<evidence type="ECO:0000256" key="1">
    <source>
        <dbReference type="ARBA" id="ARBA00004571"/>
    </source>
</evidence>
<dbReference type="Proteomes" id="UP000179937">
    <property type="component" value="Unassembled WGS sequence"/>
</dbReference>
<evidence type="ECO:0000313" key="13">
    <source>
        <dbReference type="Proteomes" id="UP000179937"/>
    </source>
</evidence>
<reference evidence="12" key="2">
    <citation type="submission" date="2015-03" db="EMBL/GenBank/DDBJ databases">
        <authorList>
            <person name="Gallagher L.A."/>
            <person name="Hayden H.S."/>
            <person name="Weiss E.J."/>
            <person name="Hager K.R."/>
            <person name="Ramage E."/>
            <person name="Radey M.R."/>
            <person name="Bydalek R."/>
            <person name="Manoil C."/>
            <person name="Miller S.I."/>
            <person name="Brittnacher M.J."/>
        </authorList>
    </citation>
    <scope>NUCLEOTIDE SEQUENCE [LARGE SCALE GENOMIC DNA]</scope>
    <source>
        <strain evidence="12">AB5075-UW</strain>
    </source>
</reference>
<dbReference type="PATRIC" id="fig|470.1338.peg.2245"/>
<evidence type="ECO:0000313" key="12">
    <source>
        <dbReference type="Proteomes" id="UP000032746"/>
    </source>
</evidence>
<proteinExistence type="inferred from homology"/>
<evidence type="ECO:0000313" key="14">
    <source>
        <dbReference type="Proteomes" id="UP000197394"/>
    </source>
</evidence>
<comment type="subcellular location">
    <subcellularLocation>
        <location evidence="1">Cell outer membrane</location>
        <topology evidence="1">Multi-pass membrane protein</topology>
    </subcellularLocation>
</comment>
<dbReference type="EMBL" id="NGKM01000026">
    <property type="protein sequence ID" value="OWK65183.1"/>
    <property type="molecule type" value="Genomic_DNA"/>
</dbReference>
<gene>
    <name evidence="9" type="primary">fadL</name>
    <name evidence="10" type="ORF">A7M90_12855</name>
    <name evidence="9" type="ORF">ABUW_3242</name>
    <name evidence="11" type="ORF">CBE85_17875</name>
</gene>
<organism evidence="10 13">
    <name type="scientific">Acinetobacter baumannii</name>
    <dbReference type="NCBI Taxonomy" id="470"/>
    <lineage>
        <taxon>Bacteria</taxon>
        <taxon>Pseudomonadati</taxon>
        <taxon>Pseudomonadota</taxon>
        <taxon>Gammaproteobacteria</taxon>
        <taxon>Moraxellales</taxon>
        <taxon>Moraxellaceae</taxon>
        <taxon>Acinetobacter</taxon>
        <taxon>Acinetobacter calcoaceticus/baumannii complex</taxon>
    </lineage>
</organism>
<dbReference type="EMBL" id="CP008706">
    <property type="protein sequence ID" value="AKA32944.1"/>
    <property type="molecule type" value="Genomic_DNA"/>
</dbReference>
<dbReference type="Pfam" id="PF03349">
    <property type="entry name" value="Toluene_X"/>
    <property type="match status" value="1"/>
</dbReference>
<protein>
    <submittedName>
        <fullName evidence="9">FilD</fullName>
    </submittedName>
    <submittedName>
        <fullName evidence="10">Long-chain fatty acid ABC transporter</fullName>
    </submittedName>
</protein>
<feature type="chain" id="PRO_5015029745" evidence="8">
    <location>
        <begin position="27"/>
        <end position="556"/>
    </location>
</feature>
<evidence type="ECO:0000256" key="8">
    <source>
        <dbReference type="SAM" id="SignalP"/>
    </source>
</evidence>
<keyword evidence="6" id="KW-0472">Membrane</keyword>
<name>A0A090BC97_ACIBA</name>
<evidence type="ECO:0000256" key="5">
    <source>
        <dbReference type="ARBA" id="ARBA00022729"/>
    </source>
</evidence>
<reference evidence="9 12" key="1">
    <citation type="journal article" date="2015" name="J. Bacteriol.">
        <title>Resources for Genetic and Genomic Analysis of Emerging Pathogen Acinetobacter baumannii.</title>
        <authorList>
            <person name="Gallagher L.A."/>
            <person name="Ramage E."/>
            <person name="Weiss E.J."/>
            <person name="Radey M."/>
            <person name="Hayden H.S."/>
            <person name="Held K.G."/>
            <person name="Huse H.K."/>
            <person name="Zurawski D.V."/>
            <person name="Brittnacher M.J."/>
            <person name="Manoil C."/>
        </authorList>
    </citation>
    <scope>NUCLEOTIDE SEQUENCE [LARGE SCALE GENOMIC DNA]</scope>
    <source>
        <strain evidence="9 12">AB5075-UW</strain>
    </source>
</reference>
<evidence type="ECO:0000256" key="4">
    <source>
        <dbReference type="ARBA" id="ARBA00022692"/>
    </source>
</evidence>
<dbReference type="EMBL" id="LYKI01000004">
    <property type="protein sequence ID" value="OIG74629.1"/>
    <property type="molecule type" value="Genomic_DNA"/>
</dbReference>
<evidence type="ECO:0000256" key="2">
    <source>
        <dbReference type="ARBA" id="ARBA00008163"/>
    </source>
</evidence>
<evidence type="ECO:0000313" key="9">
    <source>
        <dbReference type="EMBL" id="AKA32944.1"/>
    </source>
</evidence>
<comment type="similarity">
    <text evidence="2">Belongs to the OmpP1/FadL family.</text>
</comment>
<keyword evidence="4" id="KW-0812">Transmembrane</keyword>
<dbReference type="GO" id="GO:0015483">
    <property type="term" value="F:long-chain fatty acid transporting porin activity"/>
    <property type="evidence" value="ECO:0007669"/>
    <property type="project" value="TreeGrafter"/>
</dbReference>
<dbReference type="PANTHER" id="PTHR35093">
    <property type="entry name" value="OUTER MEMBRANE PROTEIN NMB0088-RELATED"/>
    <property type="match status" value="1"/>
</dbReference>